<comment type="subcellular location">
    <subcellularLocation>
        <location evidence="1">Cell membrane</location>
        <topology evidence="1">Multi-pass membrane protein</topology>
    </subcellularLocation>
</comment>
<dbReference type="SUPFAM" id="SSF52540">
    <property type="entry name" value="P-loop containing nucleoside triphosphate hydrolases"/>
    <property type="match status" value="1"/>
</dbReference>
<feature type="transmembrane region" description="Helical" evidence="7">
    <location>
        <begin position="146"/>
        <end position="165"/>
    </location>
</feature>
<dbReference type="InterPro" id="IPR003593">
    <property type="entry name" value="AAA+_ATPase"/>
</dbReference>
<feature type="transmembrane region" description="Helical" evidence="7">
    <location>
        <begin position="282"/>
        <end position="298"/>
    </location>
</feature>
<dbReference type="GO" id="GO:0005524">
    <property type="term" value="F:ATP binding"/>
    <property type="evidence" value="ECO:0007669"/>
    <property type="project" value="UniProtKB-KW"/>
</dbReference>
<dbReference type="Pfam" id="PF00005">
    <property type="entry name" value="ABC_tran"/>
    <property type="match status" value="1"/>
</dbReference>
<evidence type="ECO:0000313" key="11">
    <source>
        <dbReference type="Proteomes" id="UP001501705"/>
    </source>
</evidence>
<keyword evidence="4 10" id="KW-0067">ATP-binding</keyword>
<feature type="transmembrane region" description="Helical" evidence="7">
    <location>
        <begin position="171"/>
        <end position="189"/>
    </location>
</feature>
<dbReference type="PROSITE" id="PS50893">
    <property type="entry name" value="ABC_TRANSPORTER_2"/>
    <property type="match status" value="1"/>
</dbReference>
<feature type="transmembrane region" description="Helical" evidence="7">
    <location>
        <begin position="67"/>
        <end position="89"/>
    </location>
</feature>
<sequence>MSYSGSMVPQSSGPEPGRISLLWSYARPHLPALILSLVLALVTSASQLASPLATRSVLDALAGGGSLLNPVLVLVVLLVVGGAIGWWQWVMLGTLAERIVYEARQGMLTRFMRARVFPLLRRPAGELVTRVTSDSVLLREAASSSVVGIINGTALLIGTLVMMAILDVVLVLATVAAVAVVAAVSIVLMPEIGRAQSRSQAALGSLGAELEGNLRAIKTVKAAGSEQRQLDRLTGHALASRDESVRAVRREAMVWTVAGGGIQAAIIVILGVGAWRVSEGEMTVSTLVAFLLYAFVLLEPVSTLSENLTAFQSGLAAAGRIRELEQLEQEDTPVGAGVSSAVRGGGGAVMELRSVTAGYDPAGEPAVRDLELRIPSRGHLALVGPSGAGKTTVFSLLLGFLNPQSGQLLLQGVPYAEVGLPEVRRRLAYVEQETPVVPGTIRDNLTFLNAEVTEQQILDVLDQIRLRETVLALPNGLDTPLSDSSVSGGQRQRIALARALLADPDVLLLDEATAQVDGLTETAIHDAVRRHAANATVVTIAHRLSTVIDADEIVVMEEGRIAARGTHQELLATSELYRSLVRALRIDAEAGVERAEVEPVGGL</sequence>
<keyword evidence="6 7" id="KW-0472">Membrane</keyword>
<evidence type="ECO:0000256" key="2">
    <source>
        <dbReference type="ARBA" id="ARBA00022692"/>
    </source>
</evidence>
<evidence type="ECO:0000256" key="5">
    <source>
        <dbReference type="ARBA" id="ARBA00022989"/>
    </source>
</evidence>
<dbReference type="CDD" id="cd18551">
    <property type="entry name" value="ABC_6TM_LmrA_like"/>
    <property type="match status" value="1"/>
</dbReference>
<dbReference type="InterPro" id="IPR027417">
    <property type="entry name" value="P-loop_NTPase"/>
</dbReference>
<comment type="caution">
    <text evidence="10">The sequence shown here is derived from an EMBL/GenBank/DDBJ whole genome shotgun (WGS) entry which is preliminary data.</text>
</comment>
<feature type="transmembrane region" description="Helical" evidence="7">
    <location>
        <begin position="252"/>
        <end position="276"/>
    </location>
</feature>
<dbReference type="EMBL" id="BAAAPH010000014">
    <property type="protein sequence ID" value="GAA1583726.1"/>
    <property type="molecule type" value="Genomic_DNA"/>
</dbReference>
<feature type="domain" description="ABC transmembrane type-1" evidence="9">
    <location>
        <begin position="34"/>
        <end position="313"/>
    </location>
</feature>
<keyword evidence="2 7" id="KW-0812">Transmembrane</keyword>
<evidence type="ECO:0000259" key="9">
    <source>
        <dbReference type="PROSITE" id="PS50929"/>
    </source>
</evidence>
<dbReference type="SMART" id="SM00382">
    <property type="entry name" value="AAA"/>
    <property type="match status" value="1"/>
</dbReference>
<evidence type="ECO:0000259" key="8">
    <source>
        <dbReference type="PROSITE" id="PS50893"/>
    </source>
</evidence>
<dbReference type="Gene3D" id="1.20.1560.10">
    <property type="entry name" value="ABC transporter type 1, transmembrane domain"/>
    <property type="match status" value="1"/>
</dbReference>
<evidence type="ECO:0000256" key="7">
    <source>
        <dbReference type="SAM" id="Phobius"/>
    </source>
</evidence>
<evidence type="ECO:0000313" key="10">
    <source>
        <dbReference type="EMBL" id="GAA1583726.1"/>
    </source>
</evidence>
<dbReference type="PANTHER" id="PTHR43394">
    <property type="entry name" value="ATP-DEPENDENT PERMEASE MDL1, MITOCHONDRIAL"/>
    <property type="match status" value="1"/>
</dbReference>
<dbReference type="PROSITE" id="PS00211">
    <property type="entry name" value="ABC_TRANSPORTER_1"/>
    <property type="match status" value="1"/>
</dbReference>
<proteinExistence type="predicted"/>
<accession>A0ABN2DSG1</accession>
<evidence type="ECO:0000256" key="1">
    <source>
        <dbReference type="ARBA" id="ARBA00004651"/>
    </source>
</evidence>
<dbReference type="InterPro" id="IPR003439">
    <property type="entry name" value="ABC_transporter-like_ATP-bd"/>
</dbReference>
<dbReference type="InterPro" id="IPR039421">
    <property type="entry name" value="Type_1_exporter"/>
</dbReference>
<dbReference type="InterPro" id="IPR036640">
    <property type="entry name" value="ABC1_TM_sf"/>
</dbReference>
<dbReference type="InterPro" id="IPR017871">
    <property type="entry name" value="ABC_transporter-like_CS"/>
</dbReference>
<reference evidence="10 11" key="1">
    <citation type="journal article" date="2019" name="Int. J. Syst. Evol. Microbiol.">
        <title>The Global Catalogue of Microorganisms (GCM) 10K type strain sequencing project: providing services to taxonomists for standard genome sequencing and annotation.</title>
        <authorList>
            <consortium name="The Broad Institute Genomics Platform"/>
            <consortium name="The Broad Institute Genome Sequencing Center for Infectious Disease"/>
            <person name="Wu L."/>
            <person name="Ma J."/>
        </authorList>
    </citation>
    <scope>NUCLEOTIDE SEQUENCE [LARGE SCALE GENOMIC DNA]</scope>
    <source>
        <strain evidence="10 11">JCM 15572</strain>
    </source>
</reference>
<evidence type="ECO:0000256" key="6">
    <source>
        <dbReference type="ARBA" id="ARBA00023136"/>
    </source>
</evidence>
<evidence type="ECO:0000256" key="4">
    <source>
        <dbReference type="ARBA" id="ARBA00022840"/>
    </source>
</evidence>
<organism evidence="10 11">
    <name type="scientific">Kribbella hippodromi</name>
    <dbReference type="NCBI Taxonomy" id="434347"/>
    <lineage>
        <taxon>Bacteria</taxon>
        <taxon>Bacillati</taxon>
        <taxon>Actinomycetota</taxon>
        <taxon>Actinomycetes</taxon>
        <taxon>Propionibacteriales</taxon>
        <taxon>Kribbellaceae</taxon>
        <taxon>Kribbella</taxon>
    </lineage>
</organism>
<dbReference type="PROSITE" id="PS50929">
    <property type="entry name" value="ABC_TM1F"/>
    <property type="match status" value="1"/>
</dbReference>
<gene>
    <name evidence="10" type="ORF">GCM10009804_45210</name>
</gene>
<evidence type="ECO:0000256" key="3">
    <source>
        <dbReference type="ARBA" id="ARBA00022741"/>
    </source>
</evidence>
<keyword evidence="3" id="KW-0547">Nucleotide-binding</keyword>
<dbReference type="InterPro" id="IPR011527">
    <property type="entry name" value="ABC1_TM_dom"/>
</dbReference>
<protein>
    <submittedName>
        <fullName evidence="10">ABC transporter ATP-binding protein</fullName>
    </submittedName>
</protein>
<dbReference type="Proteomes" id="UP001501705">
    <property type="component" value="Unassembled WGS sequence"/>
</dbReference>
<dbReference type="Pfam" id="PF00664">
    <property type="entry name" value="ABC_membrane"/>
    <property type="match status" value="1"/>
</dbReference>
<name>A0ABN2DSG1_9ACTN</name>
<dbReference type="Gene3D" id="3.40.50.300">
    <property type="entry name" value="P-loop containing nucleotide triphosphate hydrolases"/>
    <property type="match status" value="1"/>
</dbReference>
<dbReference type="PANTHER" id="PTHR43394:SF1">
    <property type="entry name" value="ATP-BINDING CASSETTE SUB-FAMILY B MEMBER 10, MITOCHONDRIAL"/>
    <property type="match status" value="1"/>
</dbReference>
<dbReference type="SUPFAM" id="SSF90123">
    <property type="entry name" value="ABC transporter transmembrane region"/>
    <property type="match status" value="1"/>
</dbReference>
<feature type="domain" description="ABC transporter" evidence="8">
    <location>
        <begin position="350"/>
        <end position="583"/>
    </location>
</feature>
<keyword evidence="5 7" id="KW-1133">Transmembrane helix</keyword>
<keyword evidence="11" id="KW-1185">Reference proteome</keyword>